<comment type="similarity">
    <text evidence="1">Belongs to the UDP-glucose/GDP-mannose dehydrogenase family.</text>
</comment>
<organism evidence="4">
    <name type="scientific">marine metagenome</name>
    <dbReference type="NCBI Taxonomy" id="408172"/>
    <lineage>
        <taxon>unclassified sequences</taxon>
        <taxon>metagenomes</taxon>
        <taxon>ecological metagenomes</taxon>
    </lineage>
</organism>
<reference evidence="4" key="1">
    <citation type="submission" date="2018-05" db="EMBL/GenBank/DDBJ databases">
        <authorList>
            <person name="Lanie J.A."/>
            <person name="Ng W.-L."/>
            <person name="Kazmierczak K.M."/>
            <person name="Andrzejewski T.M."/>
            <person name="Davidsen T.M."/>
            <person name="Wayne K.J."/>
            <person name="Tettelin H."/>
            <person name="Glass J.I."/>
            <person name="Rusch D."/>
            <person name="Podicherti R."/>
            <person name="Tsui H.-C.T."/>
            <person name="Winkler M.E."/>
        </authorList>
    </citation>
    <scope>NUCLEOTIDE SEQUENCE</scope>
</reference>
<dbReference type="PANTHER" id="PTHR43750">
    <property type="entry name" value="UDP-GLUCOSE 6-DEHYDROGENASE TUAD"/>
    <property type="match status" value="1"/>
</dbReference>
<evidence type="ECO:0000259" key="2">
    <source>
        <dbReference type="Pfam" id="PF00984"/>
    </source>
</evidence>
<protein>
    <recommendedName>
        <fullName evidence="5">UDP-glucose/GDP-mannose dehydrogenase dimerisation domain-containing protein</fullName>
    </recommendedName>
</protein>
<proteinExistence type="inferred from homology"/>
<evidence type="ECO:0008006" key="5">
    <source>
        <dbReference type="Google" id="ProtNLM"/>
    </source>
</evidence>
<dbReference type="GO" id="GO:0051287">
    <property type="term" value="F:NAD binding"/>
    <property type="evidence" value="ECO:0007669"/>
    <property type="project" value="InterPro"/>
</dbReference>
<evidence type="ECO:0000256" key="1">
    <source>
        <dbReference type="ARBA" id="ARBA00006601"/>
    </source>
</evidence>
<dbReference type="SUPFAM" id="SSF48179">
    <property type="entry name" value="6-phosphogluconate dehydrogenase C-terminal domain-like"/>
    <property type="match status" value="1"/>
</dbReference>
<dbReference type="Gene3D" id="3.40.50.720">
    <property type="entry name" value="NAD(P)-binding Rossmann-like Domain"/>
    <property type="match status" value="2"/>
</dbReference>
<dbReference type="InterPro" id="IPR036291">
    <property type="entry name" value="NAD(P)-bd_dom_sf"/>
</dbReference>
<gene>
    <name evidence="4" type="ORF">METZ01_LOCUS256550</name>
</gene>
<feature type="domain" description="UDP-glucose/GDP-mannose dehydrogenase N-terminal" evidence="3">
    <location>
        <begin position="3"/>
        <end position="170"/>
    </location>
</feature>
<dbReference type="SUPFAM" id="SSF51735">
    <property type="entry name" value="NAD(P)-binding Rossmann-fold domains"/>
    <property type="match status" value="1"/>
</dbReference>
<dbReference type="InterPro" id="IPR008927">
    <property type="entry name" value="6-PGluconate_DH-like_C_sf"/>
</dbReference>
<dbReference type="AlphaFoldDB" id="A0A382IVP3"/>
<dbReference type="PANTHER" id="PTHR43750:SF1">
    <property type="entry name" value="GDP-MANNOSE 6-DEHYDROGENASE"/>
    <property type="match status" value="1"/>
</dbReference>
<dbReference type="GO" id="GO:0016616">
    <property type="term" value="F:oxidoreductase activity, acting on the CH-OH group of donors, NAD or NADP as acceptor"/>
    <property type="evidence" value="ECO:0007669"/>
    <property type="project" value="InterPro"/>
</dbReference>
<feature type="non-terminal residue" evidence="4">
    <location>
        <position position="247"/>
    </location>
</feature>
<dbReference type="Pfam" id="PF00984">
    <property type="entry name" value="UDPG_MGDP_dh"/>
    <property type="match status" value="1"/>
</dbReference>
<feature type="non-terminal residue" evidence="4">
    <location>
        <position position="1"/>
    </location>
</feature>
<evidence type="ECO:0000259" key="3">
    <source>
        <dbReference type="Pfam" id="PF03721"/>
    </source>
</evidence>
<dbReference type="Pfam" id="PF03721">
    <property type="entry name" value="UDPG_MGDP_dh_N"/>
    <property type="match status" value="1"/>
</dbReference>
<name>A0A382IVP3_9ZZZZ</name>
<sequence>VEAKGHEVWGCDIYKKVLENIRNKYLPYREEGCQELLDQSSINLCEDGSGLVKNCDIIFVPIQTPHDPKFEGVTMLTQERADFDYTWLRDGMEDLNTAMYQEQKYPIIVIISTVLPGTIEREILPVLNPQVRLCYNPFFIAMGTTIHDFNHPEFILFGTEDEGAAEILQEFYSTIHDAPFYRTTIKNAELIKVAYNTFIGMKIVYANTMMEICEKTGADVDSIIDGLSLATDRLISPKYLRGGMGDG</sequence>
<dbReference type="InterPro" id="IPR014026">
    <property type="entry name" value="UDP-Glc/GDP-Man_DH_dimer"/>
</dbReference>
<dbReference type="EMBL" id="UINC01069935">
    <property type="protein sequence ID" value="SVC03696.1"/>
    <property type="molecule type" value="Genomic_DNA"/>
</dbReference>
<accession>A0A382IVP3</accession>
<feature type="domain" description="UDP-glucose/GDP-mannose dehydrogenase dimerisation" evidence="2">
    <location>
        <begin position="187"/>
        <end position="247"/>
    </location>
</feature>
<dbReference type="InterPro" id="IPR001732">
    <property type="entry name" value="UDP-Glc/GDP-Man_DH_N"/>
</dbReference>
<evidence type="ECO:0000313" key="4">
    <source>
        <dbReference type="EMBL" id="SVC03696.1"/>
    </source>
</evidence>